<protein>
    <submittedName>
        <fullName evidence="10">Uncharacterized protein</fullName>
    </submittedName>
</protein>
<evidence type="ECO:0000256" key="6">
    <source>
        <dbReference type="ARBA" id="ARBA00023136"/>
    </source>
</evidence>
<organism evidence="10 11">
    <name type="scientific">Roseobacter cerasinus</name>
    <dbReference type="NCBI Taxonomy" id="2602289"/>
    <lineage>
        <taxon>Bacteria</taxon>
        <taxon>Pseudomonadati</taxon>
        <taxon>Pseudomonadota</taxon>
        <taxon>Alphaproteobacteria</taxon>
        <taxon>Rhodobacterales</taxon>
        <taxon>Roseobacteraceae</taxon>
        <taxon>Roseobacter</taxon>
    </lineage>
</organism>
<reference evidence="10 11" key="1">
    <citation type="submission" date="2019-12" db="EMBL/GenBank/DDBJ databases">
        <title>Roseobacter cerasinus sp. nov., isolated from seawater around aquaculture.</title>
        <authorList>
            <person name="Muramatsu S."/>
            <person name="Takabe Y."/>
            <person name="Mori K."/>
            <person name="Takaichi S."/>
            <person name="Hanada S."/>
        </authorList>
    </citation>
    <scope>NUCLEOTIDE SEQUENCE [LARGE SCALE GENOMIC DNA]</scope>
    <source>
        <strain evidence="10 11">AI77</strain>
    </source>
</reference>
<dbReference type="InterPro" id="IPR039421">
    <property type="entry name" value="Type_1_exporter"/>
</dbReference>
<evidence type="ECO:0000256" key="5">
    <source>
        <dbReference type="ARBA" id="ARBA00022989"/>
    </source>
</evidence>
<dbReference type="InterPro" id="IPR011527">
    <property type="entry name" value="ABC1_TM_dom"/>
</dbReference>
<dbReference type="PROSITE" id="PS50929">
    <property type="entry name" value="ABC_TM1F"/>
    <property type="match status" value="1"/>
</dbReference>
<dbReference type="GO" id="GO:0005886">
    <property type="term" value="C:plasma membrane"/>
    <property type="evidence" value="ECO:0007669"/>
    <property type="project" value="UniProtKB-SubCell"/>
</dbReference>
<keyword evidence="4" id="KW-0067">ATP-binding</keyword>
<evidence type="ECO:0000313" key="10">
    <source>
        <dbReference type="EMBL" id="GFE51908.1"/>
    </source>
</evidence>
<evidence type="ECO:0000256" key="2">
    <source>
        <dbReference type="ARBA" id="ARBA00022692"/>
    </source>
</evidence>
<feature type="transmembrane region" description="Helical" evidence="7">
    <location>
        <begin position="225"/>
        <end position="252"/>
    </location>
</feature>
<evidence type="ECO:0000256" key="4">
    <source>
        <dbReference type="ARBA" id="ARBA00022840"/>
    </source>
</evidence>
<dbReference type="GO" id="GO:0016887">
    <property type="term" value="F:ATP hydrolysis activity"/>
    <property type="evidence" value="ECO:0007669"/>
    <property type="project" value="InterPro"/>
</dbReference>
<dbReference type="InterPro" id="IPR003439">
    <property type="entry name" value="ABC_transporter-like_ATP-bd"/>
</dbReference>
<dbReference type="PROSITE" id="PS50893">
    <property type="entry name" value="ABC_TRANSPORTER_2"/>
    <property type="match status" value="1"/>
</dbReference>
<feature type="transmembrane region" description="Helical" evidence="7">
    <location>
        <begin position="258"/>
        <end position="277"/>
    </location>
</feature>
<comment type="caution">
    <text evidence="10">The sequence shown here is derived from an EMBL/GenBank/DDBJ whole genome shotgun (WGS) entry which is preliminary data.</text>
</comment>
<dbReference type="InterPro" id="IPR003593">
    <property type="entry name" value="AAA+_ATPase"/>
</dbReference>
<dbReference type="EMBL" id="BLIV01000008">
    <property type="protein sequence ID" value="GFE51908.1"/>
    <property type="molecule type" value="Genomic_DNA"/>
</dbReference>
<evidence type="ECO:0000313" key="11">
    <source>
        <dbReference type="Proteomes" id="UP000436522"/>
    </source>
</evidence>
<dbReference type="Pfam" id="PF00664">
    <property type="entry name" value="ABC_membrane"/>
    <property type="match status" value="1"/>
</dbReference>
<dbReference type="PANTHER" id="PTHR24221">
    <property type="entry name" value="ATP-BINDING CASSETTE SUB-FAMILY B"/>
    <property type="match status" value="1"/>
</dbReference>
<dbReference type="SMART" id="SM00382">
    <property type="entry name" value="AAA"/>
    <property type="match status" value="1"/>
</dbReference>
<evidence type="ECO:0000259" key="9">
    <source>
        <dbReference type="PROSITE" id="PS50929"/>
    </source>
</evidence>
<dbReference type="GO" id="GO:0140359">
    <property type="term" value="F:ABC-type transporter activity"/>
    <property type="evidence" value="ECO:0007669"/>
    <property type="project" value="InterPro"/>
</dbReference>
<feature type="domain" description="ABC transmembrane type-1" evidence="9">
    <location>
        <begin position="225"/>
        <end position="505"/>
    </location>
</feature>
<keyword evidence="6 7" id="KW-0472">Membrane</keyword>
<feature type="transmembrane region" description="Helical" evidence="7">
    <location>
        <begin position="444"/>
        <end position="467"/>
    </location>
</feature>
<comment type="subcellular location">
    <subcellularLocation>
        <location evidence="1">Cell membrane</location>
        <topology evidence="1">Multi-pass membrane protein</topology>
    </subcellularLocation>
</comment>
<dbReference type="InterPro" id="IPR027417">
    <property type="entry name" value="P-loop_NTPase"/>
</dbReference>
<proteinExistence type="predicted"/>
<dbReference type="GO" id="GO:0005524">
    <property type="term" value="F:ATP binding"/>
    <property type="evidence" value="ECO:0007669"/>
    <property type="project" value="UniProtKB-KW"/>
</dbReference>
<feature type="domain" description="ABC transporter" evidence="8">
    <location>
        <begin position="538"/>
        <end position="766"/>
    </location>
</feature>
<keyword evidence="5 7" id="KW-1133">Transmembrane helix</keyword>
<feature type="transmembrane region" description="Helical" evidence="7">
    <location>
        <begin position="364"/>
        <end position="385"/>
    </location>
</feature>
<keyword evidence="11" id="KW-1185">Reference proteome</keyword>
<dbReference type="PANTHER" id="PTHR24221:SF248">
    <property type="entry name" value="ABC TRANSPORTER TRANSMEMBRANE REGION"/>
    <property type="match status" value="1"/>
</dbReference>
<evidence type="ECO:0000256" key="1">
    <source>
        <dbReference type="ARBA" id="ARBA00004651"/>
    </source>
</evidence>
<dbReference type="InterPro" id="IPR036640">
    <property type="entry name" value="ABC1_TM_sf"/>
</dbReference>
<dbReference type="Gene3D" id="3.40.50.300">
    <property type="entry name" value="P-loop containing nucleotide triphosphate hydrolases"/>
    <property type="match status" value="1"/>
</dbReference>
<dbReference type="GO" id="GO:0034040">
    <property type="term" value="F:ATPase-coupled lipid transmembrane transporter activity"/>
    <property type="evidence" value="ECO:0007669"/>
    <property type="project" value="TreeGrafter"/>
</dbReference>
<feature type="transmembrane region" description="Helical" evidence="7">
    <location>
        <begin position="333"/>
        <end position="358"/>
    </location>
</feature>
<evidence type="ECO:0000256" key="7">
    <source>
        <dbReference type="SAM" id="Phobius"/>
    </source>
</evidence>
<dbReference type="Pfam" id="PF00005">
    <property type="entry name" value="ABC_tran"/>
    <property type="match status" value="1"/>
</dbReference>
<dbReference type="Gene3D" id="1.20.1560.10">
    <property type="entry name" value="ABC transporter type 1, transmembrane domain"/>
    <property type="match status" value="1"/>
</dbReference>
<dbReference type="SUPFAM" id="SSF90123">
    <property type="entry name" value="ABC transporter transmembrane region"/>
    <property type="match status" value="1"/>
</dbReference>
<dbReference type="AlphaFoldDB" id="A0A640VU41"/>
<accession>A0A640VU41</accession>
<dbReference type="Proteomes" id="UP000436522">
    <property type="component" value="Unassembled WGS sequence"/>
</dbReference>
<evidence type="ECO:0000256" key="3">
    <source>
        <dbReference type="ARBA" id="ARBA00022741"/>
    </source>
</evidence>
<evidence type="ECO:0000259" key="8">
    <source>
        <dbReference type="PROSITE" id="PS50893"/>
    </source>
</evidence>
<gene>
    <name evidence="10" type="ORF">So717_36610</name>
</gene>
<name>A0A640VU41_9RHOB</name>
<keyword evidence="3" id="KW-0547">Nucleotide-binding</keyword>
<keyword evidence="2 7" id="KW-0812">Transmembrane</keyword>
<sequence length="766" mass="83243">MTVAQRVYPGEAAGAGTPGVLVLTHADRIDVGRMRTTPARTRPGRLVLDAASRVFPMWDYDLILDGLIAGKISGRPMSGQDAHLLVDVLRSIGWTPSARQLAGAMPYLIDRLVMRDMRSLIGNLGFRCLKRRLQGRQLKEYENAVTLVELDGHLWRIDQSDGVAHGLVRPAAHGQEDQRRQIWPFRSYDILFCAQSDPVVERDVLSKHQGFSADLFASFSAEGRLLVVLTLLTGALTVLFSLAVMFLFNLVVSGQQPSVILAVLVGVSAMFLVDYGFRFIRSRTLGQIASKTEHKLGTALFDKLMRLPRKMIDQAPISEQTMRLRELEGVRDLFASPFASVLLETPVTLILIGVIAAFSVELALLLIGALLFFLALGLCVLPAVVRRTADLSAARRVLLQVQVEAIEKGDLLSRNGLAWPWKEKAHRVASVAVRSRFRLARATAVLETISYLCVPVSVASIMFIGALQVTSGSLSGGALIAVTMLTWRALAPVQQGLLLMPKVKDLLRLFRQIDTMMRFPSQEVIPDIGKPNTEPQLLRASNIVLRSASSKLPAFAGVSLNVPPGMLVSVSGASGSGKSALLGVLAGQIPPQAGSVWLGSSCLTELPSSLLGRRIVFVPPRTPLIYGTLAQNLRFADPLANDSAITNVLREVGLGDLIENLPEGIHDRIDPVSNKALLSGGVRMAVAVAQGLLMSPAVLMIDEAAEDIEPGIEAAVFAAVHRRRGRMTTLLVTHRPSIIRRSDGLIEVVNRNVVFHNFAERRNVAV</sequence>
<dbReference type="SUPFAM" id="SSF52540">
    <property type="entry name" value="P-loop containing nucleoside triphosphate hydrolases"/>
    <property type="match status" value="1"/>
</dbReference>